<keyword evidence="2" id="KW-1185">Reference proteome</keyword>
<organism evidence="1 2">
    <name type="scientific">Thamnidium elegans</name>
    <dbReference type="NCBI Taxonomy" id="101142"/>
    <lineage>
        <taxon>Eukaryota</taxon>
        <taxon>Fungi</taxon>
        <taxon>Fungi incertae sedis</taxon>
        <taxon>Mucoromycota</taxon>
        <taxon>Mucoromycotina</taxon>
        <taxon>Mucoromycetes</taxon>
        <taxon>Mucorales</taxon>
        <taxon>Mucorineae</taxon>
        <taxon>Mucoraceae</taxon>
        <taxon>Thamnidium</taxon>
    </lineage>
</organism>
<proteinExistence type="predicted"/>
<gene>
    <name evidence="1" type="ORF">INT48_003922</name>
</gene>
<dbReference type="AlphaFoldDB" id="A0A8H7ST14"/>
<name>A0A8H7ST14_9FUNG</name>
<sequence>MTFFQTDIDPILLRQKHQDILPMTYNASMQAQQQQSSLSTNPPAIVTKLFQHLFKGSTNKTDTRITSDPMNRLVSFHFNAFERALKVDILRTRAYIKQETEDSTVVYVTLPFVVEPVSLTMNFTPIKLKRYPLSI</sequence>
<comment type="caution">
    <text evidence="1">The sequence shown here is derived from an EMBL/GenBank/DDBJ whole genome shotgun (WGS) entry which is preliminary data.</text>
</comment>
<evidence type="ECO:0000313" key="1">
    <source>
        <dbReference type="EMBL" id="KAG2235810.1"/>
    </source>
</evidence>
<reference evidence="1" key="1">
    <citation type="submission" date="2021-01" db="EMBL/GenBank/DDBJ databases">
        <title>Metabolic potential, ecology and presence of endohyphal bacteria is reflected in genomic diversity of Mucoromycotina.</title>
        <authorList>
            <person name="Muszewska A."/>
            <person name="Okrasinska A."/>
            <person name="Steczkiewicz K."/>
            <person name="Drgas O."/>
            <person name="Orlowska M."/>
            <person name="Perlinska-Lenart U."/>
            <person name="Aleksandrzak-Piekarczyk T."/>
            <person name="Szatraj K."/>
            <person name="Zielenkiewicz U."/>
            <person name="Pilsyk S."/>
            <person name="Malc E."/>
            <person name="Mieczkowski P."/>
            <person name="Kruszewska J.S."/>
            <person name="Biernat P."/>
            <person name="Pawlowska J."/>
        </authorList>
    </citation>
    <scope>NUCLEOTIDE SEQUENCE</scope>
    <source>
        <strain evidence="1">WA0000018081</strain>
    </source>
</reference>
<evidence type="ECO:0000313" key="2">
    <source>
        <dbReference type="Proteomes" id="UP000613177"/>
    </source>
</evidence>
<dbReference type="Proteomes" id="UP000613177">
    <property type="component" value="Unassembled WGS sequence"/>
</dbReference>
<accession>A0A8H7ST14</accession>
<dbReference type="EMBL" id="JAEPRE010000026">
    <property type="protein sequence ID" value="KAG2235810.1"/>
    <property type="molecule type" value="Genomic_DNA"/>
</dbReference>
<protein>
    <submittedName>
        <fullName evidence="1">Uncharacterized protein</fullName>
    </submittedName>
</protein>